<organism evidence="2 3">
    <name type="scientific">Schizopora paradoxa</name>
    <dbReference type="NCBI Taxonomy" id="27342"/>
    <lineage>
        <taxon>Eukaryota</taxon>
        <taxon>Fungi</taxon>
        <taxon>Dikarya</taxon>
        <taxon>Basidiomycota</taxon>
        <taxon>Agaricomycotina</taxon>
        <taxon>Agaricomycetes</taxon>
        <taxon>Hymenochaetales</taxon>
        <taxon>Schizoporaceae</taxon>
        <taxon>Schizopora</taxon>
    </lineage>
</organism>
<feature type="signal peptide" evidence="1">
    <location>
        <begin position="1"/>
        <end position="20"/>
    </location>
</feature>
<dbReference type="AlphaFoldDB" id="A0A0H2RZM7"/>
<proteinExistence type="predicted"/>
<accession>A0A0H2RZM7</accession>
<reference evidence="2 3" key="1">
    <citation type="submission" date="2015-04" db="EMBL/GenBank/DDBJ databases">
        <title>Complete genome sequence of Schizopora paradoxa KUC8140, a cosmopolitan wood degrader in East Asia.</title>
        <authorList>
            <consortium name="DOE Joint Genome Institute"/>
            <person name="Min B."/>
            <person name="Park H."/>
            <person name="Jang Y."/>
            <person name="Kim J.-J."/>
            <person name="Kim K.H."/>
            <person name="Pangilinan J."/>
            <person name="Lipzen A."/>
            <person name="Riley R."/>
            <person name="Grigoriev I.V."/>
            <person name="Spatafora J.W."/>
            <person name="Choi I.-G."/>
        </authorList>
    </citation>
    <scope>NUCLEOTIDE SEQUENCE [LARGE SCALE GENOMIC DNA]</scope>
    <source>
        <strain evidence="2 3">KUC8140</strain>
    </source>
</reference>
<dbReference type="InParanoid" id="A0A0H2RZM7"/>
<dbReference type="Proteomes" id="UP000053477">
    <property type="component" value="Unassembled WGS sequence"/>
</dbReference>
<sequence>MKLVTPTSLFFFALLRWALGKNDWTKACLSGLCTFDTEEGLNTMGGTIEISGSPSAISDITPAAGWDILNCTDSTNNQTIVIVCTDESLECDHIFQGSAEDTIIRLPEHCGSGPFVRVAEHWIPNLDSLSPDKFSKIKESSAQVHALRIDDNFEGMSRRPGPLLGMAKRRRRQNDSGFENVTTGLPISSVFTLFEIGDQPFCPSPMGAVSRGTMSPPSITSLNFSAPTMGNIVGSFGLIEGSLGTFIINTVDMEVVNMAFPLQLTLVGLLQSQTNLQERVNVEININNLQFNYPTDSPPAIVDIDITPAADTPVFQILVEVSAFTQFVDLSIFQNLGQNTEIATTPSDGNNEEVCVNVTNSFSVSVSNSGPFFQAFEAAGSLQLFDGVSSVVSSCKVVPLGPSPPITRFARSPLYGRDTGSCPPATAISQNPITFLGSQAN</sequence>
<dbReference type="EMBL" id="KQ085903">
    <property type="protein sequence ID" value="KLO17545.1"/>
    <property type="molecule type" value="Genomic_DNA"/>
</dbReference>
<gene>
    <name evidence="2" type="ORF">SCHPADRAFT_886874</name>
</gene>
<evidence type="ECO:0000256" key="1">
    <source>
        <dbReference type="SAM" id="SignalP"/>
    </source>
</evidence>
<feature type="chain" id="PRO_5005201910" evidence="1">
    <location>
        <begin position="21"/>
        <end position="441"/>
    </location>
</feature>
<keyword evidence="3" id="KW-1185">Reference proteome</keyword>
<dbReference type="STRING" id="27342.A0A0H2RZM7"/>
<dbReference type="OrthoDB" id="73875at2759"/>
<evidence type="ECO:0000313" key="2">
    <source>
        <dbReference type="EMBL" id="KLO17545.1"/>
    </source>
</evidence>
<protein>
    <submittedName>
        <fullName evidence="2">Uncharacterized protein</fullName>
    </submittedName>
</protein>
<name>A0A0H2RZM7_9AGAM</name>
<evidence type="ECO:0000313" key="3">
    <source>
        <dbReference type="Proteomes" id="UP000053477"/>
    </source>
</evidence>
<keyword evidence="1" id="KW-0732">Signal</keyword>